<keyword evidence="9 11" id="KW-0234">DNA repair</keyword>
<dbReference type="InterPro" id="IPR049550">
    <property type="entry name" value="RecD_N"/>
</dbReference>
<accession>N0DZ26</accession>
<keyword evidence="3 11" id="KW-0227">DNA damage</keyword>
<comment type="catalytic activity">
    <reaction evidence="11">
        <text>ATP + H2O = ADP + phosphate + H(+)</text>
        <dbReference type="Rhea" id="RHEA:13065"/>
        <dbReference type="ChEBI" id="CHEBI:15377"/>
        <dbReference type="ChEBI" id="CHEBI:15378"/>
        <dbReference type="ChEBI" id="CHEBI:30616"/>
        <dbReference type="ChEBI" id="CHEBI:43474"/>
        <dbReference type="ChEBI" id="CHEBI:456216"/>
        <dbReference type="EC" id="5.6.2.3"/>
    </reaction>
</comment>
<evidence type="ECO:0000256" key="1">
    <source>
        <dbReference type="ARBA" id="ARBA00022722"/>
    </source>
</evidence>
<reference evidence="15 16" key="1">
    <citation type="journal article" date="2013" name="ISME J.">
        <title>A metabolic model for members of the genus Tetrasphaera involved in enhanced biological phosphorus removal.</title>
        <authorList>
            <person name="Kristiansen R."/>
            <person name="Nguyen H.T.T."/>
            <person name="Saunders A.M."/>
            <person name="Nielsen J.L."/>
            <person name="Wimmer R."/>
            <person name="Le V.Q."/>
            <person name="McIlroy S.J."/>
            <person name="Petrovski S."/>
            <person name="Seviour R.J."/>
            <person name="Calteau A."/>
            <person name="Nielsen K.L."/>
            <person name="Nielsen P.H."/>
        </authorList>
    </citation>
    <scope>NUCLEOTIDE SEQUENCE [LARGE SCALE GENOMIC DNA]</scope>
    <source>
        <strain evidence="15 16">Lp2</strain>
    </source>
</reference>
<dbReference type="EC" id="5.6.2.3" evidence="11"/>
<proteinExistence type="inferred from homology"/>
<evidence type="ECO:0000259" key="14">
    <source>
        <dbReference type="Pfam" id="PF21185"/>
    </source>
</evidence>
<dbReference type="EMBL" id="CAIZ01000098">
    <property type="protein sequence ID" value="CCH69732.1"/>
    <property type="molecule type" value="Genomic_DNA"/>
</dbReference>
<comment type="miscellaneous">
    <text evidence="11">In the RecBCD complex, RecB has a slow 3'-5' helicase, an exonuclease activity and loads RecA onto ssDNA, RecD has a fast 5'-3' helicase activity, while RecC stimulates the ATPase and processivity of the RecB helicase and contributes to recognition of the Chi site.</text>
</comment>
<keyword evidence="2 11" id="KW-0547">Nucleotide-binding</keyword>
<evidence type="ECO:0000256" key="4">
    <source>
        <dbReference type="ARBA" id="ARBA00022801"/>
    </source>
</evidence>
<name>N0DZ26_9MICO</name>
<dbReference type="NCBIfam" id="TIGR01447">
    <property type="entry name" value="recD"/>
    <property type="match status" value="1"/>
</dbReference>
<keyword evidence="16" id="KW-1185">Reference proteome</keyword>
<evidence type="ECO:0000313" key="16">
    <source>
        <dbReference type="Proteomes" id="UP000013167"/>
    </source>
</evidence>
<keyword evidence="4 11" id="KW-0378">Hydrolase</keyword>
<sequence length="636" mass="66931">MTASMPHHDRDRATARSATGLLATFNQAGVLSAADVHVATTLARLASEPDEHVALAAALASRAVRHGSVAVDLRTIATDAAPPPLEDADGDLELLPWPDAATWTDVVAVSSLAQQRALVVEHGVVYLQRYHHQEVQVVADLHARAAQVAPPVDGDLLDRGLARVFPGAGFAEQRAAAKSSVHAWTSIITGGPGTGKTTTVAGVLALLAEQAAASGQRPLHVGLAAPTGKAAARVRGAVAEALSGILSRTPEEATRAVIAPIGDVEATTLHRLLGWNPHSRTRFRHHRGNRLPHDVILVDEASMVSLTHMARLLEAVRPTATLILVGDADQLVSVDAGAVLADLVAAAEDSSNPPIALARLRTVHRFGARIGRLAEALRRGDADLVVATLRSPDESATGASPSTDASSARSPGPDPDGSVQWIEEADPLVLRPLLTAHARTVHDAASAGDSGSALAALGAHRLLCAHREGPYGVRRWNQLTQLWLQEETGTSPYETMYLGRPVLVTKNDYAVGVLNGDTGVIVASRRPDGTPVRMAAFEGARGEQRFAPSRLGEIETMHAMTVHKAQGSQAAEVTVLLPDADSRLLTRELLYTAVTRAQQTVRIVGSEAVVRAAVGRRVVRSSGLRTRLAGPPTMTP</sequence>
<keyword evidence="7 11" id="KW-0067">ATP-binding</keyword>
<dbReference type="OrthoDB" id="9763659at2"/>
<keyword evidence="6 11" id="KW-0269">Exonuclease</keyword>
<evidence type="ECO:0000256" key="11">
    <source>
        <dbReference type="HAMAP-Rule" id="MF_01487"/>
    </source>
</evidence>
<protein>
    <recommendedName>
        <fullName evidence="11">RecBCD enzyme subunit RecD</fullName>
        <ecNumber evidence="11">5.6.2.3</ecNumber>
    </recommendedName>
    <alternativeName>
        <fullName evidence="11">DNA 5'-3' helicase subunit RecD</fullName>
    </alternativeName>
    <alternativeName>
        <fullName evidence="11">Exonuclease V subunit RecD</fullName>
        <shortName evidence="11">ExoV subunit RecD</shortName>
    </alternativeName>
    <alternativeName>
        <fullName evidence="11">Helicase/nuclease RecBCD subunit RecD</fullName>
    </alternativeName>
</protein>
<dbReference type="Pfam" id="PF13538">
    <property type="entry name" value="UvrD_C_2"/>
    <property type="match status" value="1"/>
</dbReference>
<dbReference type="HOGENOM" id="CLU_007524_1_3_11"/>
<comment type="function">
    <text evidence="11">A helicase/nuclease that prepares dsDNA breaks (DSB) for recombinational DNA repair. Binds to DSBs and unwinds DNA via a highly rapid and processive ATP-dependent bidirectional helicase activity. Unwinds dsDNA until it encounters a Chi (crossover hotspot instigator) sequence from the 3' direction. Cuts ssDNA a few nucleotides 3' to the Chi site. The properties and activities of the enzyme are changed at Chi. The Chi-altered holoenzyme produces a long 3'-ssDNA overhang and facilitates RecA-binding to the ssDNA for homologous DNA recombination and repair. Holoenzyme degrades any linearized DNA that is unable to undergo homologous recombination. In the holoenzyme this subunit has ssDNA-dependent ATPase and 5'-3' helicase activity. When added to pre-assembled RecBC greatly stimulates nuclease activity and augments holoenzyme processivity. Negatively regulates the RecA-loading ability of RecBCD.</text>
</comment>
<evidence type="ECO:0000256" key="3">
    <source>
        <dbReference type="ARBA" id="ARBA00022763"/>
    </source>
</evidence>
<dbReference type="STRING" id="1193181.BN10_300073"/>
<dbReference type="RefSeq" id="WP_010849624.1">
    <property type="nucleotide sequence ID" value="NZ_HF570956.1"/>
</dbReference>
<dbReference type="eggNOG" id="COG0507">
    <property type="taxonomic scope" value="Bacteria"/>
</dbReference>
<evidence type="ECO:0000256" key="6">
    <source>
        <dbReference type="ARBA" id="ARBA00022839"/>
    </source>
</evidence>
<evidence type="ECO:0000256" key="9">
    <source>
        <dbReference type="ARBA" id="ARBA00023204"/>
    </source>
</evidence>
<dbReference type="Pfam" id="PF13245">
    <property type="entry name" value="AAA_19"/>
    <property type="match status" value="1"/>
</dbReference>
<feature type="region of interest" description="Disordered" evidence="12">
    <location>
        <begin position="392"/>
        <end position="420"/>
    </location>
</feature>
<dbReference type="AlphaFoldDB" id="N0DZ26"/>
<organism evidence="15 16">
    <name type="scientific">Phycicoccus elongatus Lp2</name>
    <dbReference type="NCBI Taxonomy" id="1193181"/>
    <lineage>
        <taxon>Bacteria</taxon>
        <taxon>Bacillati</taxon>
        <taxon>Actinomycetota</taxon>
        <taxon>Actinomycetes</taxon>
        <taxon>Micrococcales</taxon>
        <taxon>Intrasporangiaceae</taxon>
        <taxon>Phycicoccus</taxon>
    </lineage>
</organism>
<comment type="caution">
    <text evidence="15">The sequence shown here is derived from an EMBL/GenBank/DDBJ whole genome shotgun (WGS) entry which is preliminary data.</text>
</comment>
<feature type="compositionally biased region" description="Polar residues" evidence="12">
    <location>
        <begin position="397"/>
        <end position="409"/>
    </location>
</feature>
<comment type="subunit">
    <text evidence="11">Heterotrimer of RecB, RecC and RecD. All subunits contribute to DNA-binding.</text>
</comment>
<dbReference type="GO" id="GO:0000724">
    <property type="term" value="P:double-strand break repair via homologous recombination"/>
    <property type="evidence" value="ECO:0007669"/>
    <property type="project" value="UniProtKB-UniRule"/>
</dbReference>
<dbReference type="GO" id="GO:0009338">
    <property type="term" value="C:exodeoxyribonuclease V complex"/>
    <property type="evidence" value="ECO:0007669"/>
    <property type="project" value="InterPro"/>
</dbReference>
<evidence type="ECO:0000259" key="13">
    <source>
        <dbReference type="Pfam" id="PF13538"/>
    </source>
</evidence>
<dbReference type="Gene3D" id="3.40.50.300">
    <property type="entry name" value="P-loop containing nucleotide triphosphate hydrolases"/>
    <property type="match status" value="3"/>
</dbReference>
<dbReference type="PANTHER" id="PTHR43788:SF6">
    <property type="entry name" value="DNA HELICASE B"/>
    <property type="match status" value="1"/>
</dbReference>
<evidence type="ECO:0000256" key="2">
    <source>
        <dbReference type="ARBA" id="ARBA00022741"/>
    </source>
</evidence>
<evidence type="ECO:0000256" key="7">
    <source>
        <dbReference type="ARBA" id="ARBA00022840"/>
    </source>
</evidence>
<evidence type="ECO:0000256" key="8">
    <source>
        <dbReference type="ARBA" id="ARBA00023125"/>
    </source>
</evidence>
<keyword evidence="10 11" id="KW-0413">Isomerase</keyword>
<dbReference type="InterPro" id="IPR027785">
    <property type="entry name" value="UvrD-like_helicase_C"/>
</dbReference>
<dbReference type="Proteomes" id="UP000013167">
    <property type="component" value="Unassembled WGS sequence"/>
</dbReference>
<dbReference type="GO" id="GO:0005524">
    <property type="term" value="F:ATP binding"/>
    <property type="evidence" value="ECO:0007669"/>
    <property type="project" value="UniProtKB-UniRule"/>
</dbReference>
<gene>
    <name evidence="11 15" type="primary">recD</name>
    <name evidence="15" type="ORF">BN10_300073</name>
</gene>
<feature type="domain" description="RecBCD enzyme subunit RecD N-terminal" evidence="14">
    <location>
        <begin position="27"/>
        <end position="121"/>
    </location>
</feature>
<evidence type="ECO:0000256" key="12">
    <source>
        <dbReference type="SAM" id="MobiDB-lite"/>
    </source>
</evidence>
<dbReference type="GO" id="GO:0043139">
    <property type="term" value="F:5'-3' DNA helicase activity"/>
    <property type="evidence" value="ECO:0007669"/>
    <property type="project" value="UniProtKB-UniRule"/>
</dbReference>
<keyword evidence="8 11" id="KW-0238">DNA-binding</keyword>
<dbReference type="SUPFAM" id="SSF52540">
    <property type="entry name" value="P-loop containing nucleoside triphosphate hydrolases"/>
    <property type="match status" value="2"/>
</dbReference>
<keyword evidence="5 11" id="KW-0347">Helicase</keyword>
<dbReference type="Pfam" id="PF21185">
    <property type="entry name" value="RecD_N"/>
    <property type="match status" value="1"/>
</dbReference>
<dbReference type="Gene3D" id="1.10.10.1020">
    <property type="entry name" value="RecBCD complex, subunit RecD, N-terminal domain"/>
    <property type="match status" value="1"/>
</dbReference>
<dbReference type="GO" id="GO:0008854">
    <property type="term" value="F:exodeoxyribonuclease V activity"/>
    <property type="evidence" value="ECO:0007669"/>
    <property type="project" value="InterPro"/>
</dbReference>
<dbReference type="InterPro" id="IPR041851">
    <property type="entry name" value="RecD_N_sf"/>
</dbReference>
<dbReference type="GO" id="GO:0003677">
    <property type="term" value="F:DNA binding"/>
    <property type="evidence" value="ECO:0007669"/>
    <property type="project" value="UniProtKB-UniRule"/>
</dbReference>
<evidence type="ECO:0000313" key="15">
    <source>
        <dbReference type="EMBL" id="CCH69732.1"/>
    </source>
</evidence>
<dbReference type="CDD" id="cd18809">
    <property type="entry name" value="SF1_C_RecD"/>
    <property type="match status" value="1"/>
</dbReference>
<dbReference type="InterPro" id="IPR050534">
    <property type="entry name" value="Coronavir_polyprotein_1ab"/>
</dbReference>
<evidence type="ECO:0000256" key="10">
    <source>
        <dbReference type="ARBA" id="ARBA00023235"/>
    </source>
</evidence>
<evidence type="ECO:0000256" key="5">
    <source>
        <dbReference type="ARBA" id="ARBA00022806"/>
    </source>
</evidence>
<feature type="binding site" evidence="11">
    <location>
        <begin position="190"/>
        <end position="197"/>
    </location>
    <ligand>
        <name>ATP</name>
        <dbReference type="ChEBI" id="CHEBI:30616"/>
    </ligand>
</feature>
<comment type="similarity">
    <text evidence="11">Belongs to the RecD family.</text>
</comment>
<keyword evidence="1 11" id="KW-0540">Nuclease</keyword>
<dbReference type="InterPro" id="IPR006344">
    <property type="entry name" value="RecD"/>
</dbReference>
<dbReference type="HAMAP" id="MF_01487">
    <property type="entry name" value="RecD"/>
    <property type="match status" value="1"/>
</dbReference>
<dbReference type="GO" id="GO:0016887">
    <property type="term" value="F:ATP hydrolysis activity"/>
    <property type="evidence" value="ECO:0007669"/>
    <property type="project" value="RHEA"/>
</dbReference>
<dbReference type="GO" id="GO:0017116">
    <property type="term" value="F:single-stranded DNA helicase activity"/>
    <property type="evidence" value="ECO:0007669"/>
    <property type="project" value="TreeGrafter"/>
</dbReference>
<feature type="domain" description="UvrD-like helicase C-terminal" evidence="13">
    <location>
        <begin position="558"/>
        <end position="604"/>
    </location>
</feature>
<dbReference type="PANTHER" id="PTHR43788">
    <property type="entry name" value="DNA2/NAM7 HELICASE FAMILY MEMBER"/>
    <property type="match status" value="1"/>
</dbReference>
<dbReference type="InterPro" id="IPR027417">
    <property type="entry name" value="P-loop_NTPase"/>
</dbReference>